<dbReference type="Proteomes" id="UP000199666">
    <property type="component" value="Unassembled WGS sequence"/>
</dbReference>
<dbReference type="RefSeq" id="WP_090994786.1">
    <property type="nucleotide sequence ID" value="NZ_FOPP01000007.1"/>
</dbReference>
<comment type="function">
    <text evidence="1">DNA polymerase III is a complex, multichain enzyme responsible for most of the replicative synthesis in bacteria. The epsilon subunit contain the editing function and is a proofreading 3'-5' exonuclease.</text>
</comment>
<dbReference type="GO" id="GO:0008408">
    <property type="term" value="F:3'-5' exonuclease activity"/>
    <property type="evidence" value="ECO:0007669"/>
    <property type="project" value="TreeGrafter"/>
</dbReference>
<dbReference type="Gene3D" id="3.40.1440.10">
    <property type="entry name" value="GIY-YIG endonuclease"/>
    <property type="match status" value="1"/>
</dbReference>
<dbReference type="STRING" id="414048.SAMN04489864_107126"/>
<dbReference type="InterPro" id="IPR000305">
    <property type="entry name" value="GIY-YIG_endonuc"/>
</dbReference>
<dbReference type="GO" id="GO:0003887">
    <property type="term" value="F:DNA-directed DNA polymerase activity"/>
    <property type="evidence" value="ECO:0007669"/>
    <property type="project" value="InterPro"/>
</dbReference>
<dbReference type="InterPro" id="IPR047296">
    <property type="entry name" value="GIY-YIG_UvrC_Cho"/>
</dbReference>
<comment type="subunit">
    <text evidence="2">DNA polymerase III contains a core (composed of alpha, epsilon and theta chains) that associates with a tau subunit. This core dimerizes to form the POLIII' complex. PolIII' associates with the gamma complex (composed of gamma, delta, delta', psi and chi chains) and with the beta chain to form the complete DNA polymerase III complex.</text>
</comment>
<evidence type="ECO:0000256" key="1">
    <source>
        <dbReference type="ARBA" id="ARBA00025483"/>
    </source>
</evidence>
<dbReference type="SUPFAM" id="SSF53098">
    <property type="entry name" value="Ribonuclease H-like"/>
    <property type="match status" value="1"/>
</dbReference>
<evidence type="ECO:0000259" key="3">
    <source>
        <dbReference type="PROSITE" id="PS50164"/>
    </source>
</evidence>
<dbReference type="InterPro" id="IPR036397">
    <property type="entry name" value="RNaseH_sf"/>
</dbReference>
<dbReference type="CDD" id="cd10434">
    <property type="entry name" value="GIY-YIG_UvrC_Cho"/>
    <property type="match status" value="1"/>
</dbReference>
<dbReference type="CDD" id="cd06127">
    <property type="entry name" value="DEDDh"/>
    <property type="match status" value="1"/>
</dbReference>
<proteinExistence type="predicted"/>
<dbReference type="PANTHER" id="PTHR30231">
    <property type="entry name" value="DNA POLYMERASE III SUBUNIT EPSILON"/>
    <property type="match status" value="1"/>
</dbReference>
<dbReference type="GO" id="GO:0003677">
    <property type="term" value="F:DNA binding"/>
    <property type="evidence" value="ECO:0007669"/>
    <property type="project" value="InterPro"/>
</dbReference>
<protein>
    <submittedName>
        <fullName evidence="4">DNA polymerase-3 subunit epsilon</fullName>
    </submittedName>
</protein>
<dbReference type="FunFam" id="3.30.420.10:FF:000045">
    <property type="entry name" value="3'-5' exonuclease DinG"/>
    <property type="match status" value="1"/>
</dbReference>
<dbReference type="InterPro" id="IPR035901">
    <property type="entry name" value="GIY-YIG_endonuc_sf"/>
</dbReference>
<dbReference type="InterPro" id="IPR013520">
    <property type="entry name" value="Ribonucl_H"/>
</dbReference>
<dbReference type="GO" id="GO:0045004">
    <property type="term" value="P:DNA replication proofreading"/>
    <property type="evidence" value="ECO:0007669"/>
    <property type="project" value="TreeGrafter"/>
</dbReference>
<evidence type="ECO:0000256" key="2">
    <source>
        <dbReference type="ARBA" id="ARBA00026073"/>
    </source>
</evidence>
<dbReference type="SMART" id="SM00479">
    <property type="entry name" value="EXOIII"/>
    <property type="match status" value="1"/>
</dbReference>
<dbReference type="SUPFAM" id="SSF82771">
    <property type="entry name" value="GIY-YIG endonuclease"/>
    <property type="match status" value="1"/>
</dbReference>
<keyword evidence="5" id="KW-1185">Reference proteome</keyword>
<dbReference type="OrthoDB" id="9803913at2"/>
<dbReference type="PANTHER" id="PTHR30231:SF41">
    <property type="entry name" value="DNA POLYMERASE III SUBUNIT EPSILON"/>
    <property type="match status" value="1"/>
</dbReference>
<name>A0A1I2YIU9_9SPHI</name>
<dbReference type="NCBIfam" id="TIGR00573">
    <property type="entry name" value="dnaq"/>
    <property type="match status" value="1"/>
</dbReference>
<dbReference type="AlphaFoldDB" id="A0A1I2YIU9"/>
<dbReference type="GO" id="GO:0006289">
    <property type="term" value="P:nucleotide-excision repair"/>
    <property type="evidence" value="ECO:0007669"/>
    <property type="project" value="InterPro"/>
</dbReference>
<dbReference type="InterPro" id="IPR006054">
    <property type="entry name" value="DnaQ"/>
</dbReference>
<dbReference type="Gene3D" id="3.30.420.10">
    <property type="entry name" value="Ribonuclease H-like superfamily/Ribonuclease H"/>
    <property type="match status" value="1"/>
</dbReference>
<gene>
    <name evidence="4" type="ORF">SAMN04489864_107126</name>
</gene>
<sequence>MLYAVVDIETTGGYAAHHGITEIAILIHDGEKIIKQYDTLVNPHQNIPVYIQALTGINDEMVSNAPDFRTVADEIYHLLHDKIFVAHNVNFDYSFIKHHLEACGYLLNSKKLCTVRLSRRLFPGLPSYSLGKLCTSLSIPLTNRHRAEGDASATAILLAMLIEKDTGGLIADTLKKTSKEQVLPANLQKSQIDNLPNTPGVYYFKDHKGKVIYVGKAKQIKKRVCTHFTGHSITQQRQNFLKDIHTIDYQECGTELMAFILEAAEIKKLWPENNRAMKRFEQKYSLYHFEDQNGYIRLGIDKYRNNGTVLYSFNHLLEGHQLLRTIAGEHLLCEKLCFIQKQKAACTGHANGTCLGACIGAESVDDYNHRAKQAIEELQNLLPSFALIDNGRAEDEKSCLWVERGKFYGMGYISNHVDINDLETLKSVITPYPSNDYIMNMILSHSSQFPHKKILINP</sequence>
<dbReference type="SMART" id="SM00465">
    <property type="entry name" value="GIYc"/>
    <property type="match status" value="1"/>
</dbReference>
<evidence type="ECO:0000313" key="5">
    <source>
        <dbReference type="Proteomes" id="UP000199666"/>
    </source>
</evidence>
<dbReference type="InterPro" id="IPR012337">
    <property type="entry name" value="RNaseH-like_sf"/>
</dbReference>
<dbReference type="Pfam" id="PF00929">
    <property type="entry name" value="RNase_T"/>
    <property type="match status" value="1"/>
</dbReference>
<evidence type="ECO:0000313" key="4">
    <source>
        <dbReference type="EMBL" id="SFH25500.1"/>
    </source>
</evidence>
<feature type="domain" description="GIY-YIG" evidence="3">
    <location>
        <begin position="197"/>
        <end position="275"/>
    </location>
</feature>
<organism evidence="4 5">
    <name type="scientific">Pedobacter insulae</name>
    <dbReference type="NCBI Taxonomy" id="414048"/>
    <lineage>
        <taxon>Bacteria</taxon>
        <taxon>Pseudomonadati</taxon>
        <taxon>Bacteroidota</taxon>
        <taxon>Sphingobacteriia</taxon>
        <taxon>Sphingobacteriales</taxon>
        <taxon>Sphingobacteriaceae</taxon>
        <taxon>Pedobacter</taxon>
    </lineage>
</organism>
<dbReference type="Pfam" id="PF01541">
    <property type="entry name" value="GIY-YIG"/>
    <property type="match status" value="1"/>
</dbReference>
<dbReference type="EMBL" id="FOPP01000007">
    <property type="protein sequence ID" value="SFH25500.1"/>
    <property type="molecule type" value="Genomic_DNA"/>
</dbReference>
<reference evidence="4 5" key="1">
    <citation type="submission" date="2016-10" db="EMBL/GenBank/DDBJ databases">
        <authorList>
            <person name="de Groot N.N."/>
        </authorList>
    </citation>
    <scope>NUCLEOTIDE SEQUENCE [LARGE SCALE GENOMIC DNA]</scope>
    <source>
        <strain evidence="4 5">DSM 18684</strain>
    </source>
</reference>
<dbReference type="GO" id="GO:0005829">
    <property type="term" value="C:cytosol"/>
    <property type="evidence" value="ECO:0007669"/>
    <property type="project" value="TreeGrafter"/>
</dbReference>
<dbReference type="PROSITE" id="PS50164">
    <property type="entry name" value="GIY_YIG"/>
    <property type="match status" value="1"/>
</dbReference>
<accession>A0A1I2YIU9</accession>